<reference evidence="1" key="1">
    <citation type="submission" date="2020-05" db="EMBL/GenBank/DDBJ databases">
        <authorList>
            <person name="Chiriac C."/>
            <person name="Salcher M."/>
            <person name="Ghai R."/>
            <person name="Kavagutti S V."/>
        </authorList>
    </citation>
    <scope>NUCLEOTIDE SEQUENCE</scope>
</reference>
<dbReference type="AlphaFoldDB" id="A0A6J7UNP6"/>
<accession>A0A6J7UNP6</accession>
<organism evidence="1">
    <name type="scientific">freshwater metagenome</name>
    <dbReference type="NCBI Taxonomy" id="449393"/>
    <lineage>
        <taxon>unclassified sequences</taxon>
        <taxon>metagenomes</taxon>
        <taxon>ecological metagenomes</taxon>
    </lineage>
</organism>
<sequence length="151" mass="15458">MRSLPGSAPTSCIYGRIGAAAITRSPTPGPCVASSNAAVSRTVLVTAKCTLKFASSPNGAREIRPCEVFNPTRPQHEAGTRILPPPSLACAIGIIPAATAAALPPLEPPGVSERSHGFRVAPQASGSVTGTLPNSGEFARPKVIRPVSINR</sequence>
<evidence type="ECO:0000313" key="1">
    <source>
        <dbReference type="EMBL" id="CAB5066842.1"/>
    </source>
</evidence>
<dbReference type="EMBL" id="CAFBQV010000187">
    <property type="protein sequence ID" value="CAB5066842.1"/>
    <property type="molecule type" value="Genomic_DNA"/>
</dbReference>
<name>A0A6J7UNP6_9ZZZZ</name>
<protein>
    <submittedName>
        <fullName evidence="1">Unannotated protein</fullName>
    </submittedName>
</protein>
<gene>
    <name evidence="1" type="ORF">UFOPK4345_01087</name>
</gene>
<proteinExistence type="predicted"/>